<organism evidence="6 7">
    <name type="scientific">Pseudohongiella nitratireducens</name>
    <dbReference type="NCBI Taxonomy" id="1768907"/>
    <lineage>
        <taxon>Bacteria</taxon>
        <taxon>Pseudomonadati</taxon>
        <taxon>Pseudomonadota</taxon>
        <taxon>Gammaproteobacteria</taxon>
        <taxon>Pseudomonadales</taxon>
        <taxon>Pseudohongiellaceae</taxon>
        <taxon>Pseudohongiella</taxon>
    </lineage>
</organism>
<dbReference type="RefSeq" id="WP_068812146.1">
    <property type="nucleotide sequence ID" value="NZ_BMIY01000004.1"/>
</dbReference>
<keyword evidence="4" id="KW-0812">Transmembrane</keyword>
<feature type="transmembrane region" description="Helical" evidence="4">
    <location>
        <begin position="133"/>
        <end position="156"/>
    </location>
</feature>
<proteinExistence type="predicted"/>
<dbReference type="Proteomes" id="UP000627715">
    <property type="component" value="Unassembled WGS sequence"/>
</dbReference>
<keyword evidence="1" id="KW-0805">Transcription regulation</keyword>
<evidence type="ECO:0000313" key="7">
    <source>
        <dbReference type="Proteomes" id="UP000627715"/>
    </source>
</evidence>
<feature type="domain" description="HTH araC/xylS-type" evidence="5">
    <location>
        <begin position="252"/>
        <end position="357"/>
    </location>
</feature>
<dbReference type="Pfam" id="PF12833">
    <property type="entry name" value="HTH_18"/>
    <property type="match status" value="1"/>
</dbReference>
<dbReference type="Gene3D" id="1.10.10.60">
    <property type="entry name" value="Homeodomain-like"/>
    <property type="match status" value="1"/>
</dbReference>
<evidence type="ECO:0000259" key="5">
    <source>
        <dbReference type="PROSITE" id="PS01124"/>
    </source>
</evidence>
<evidence type="ECO:0000256" key="3">
    <source>
        <dbReference type="ARBA" id="ARBA00023163"/>
    </source>
</evidence>
<evidence type="ECO:0000256" key="1">
    <source>
        <dbReference type="ARBA" id="ARBA00023015"/>
    </source>
</evidence>
<sequence length="369" mass="41628">MDPDTITVHHWLCLFAALAFSQLLITSATFAQRKPIQCASRLMIALSIGISAYMLTGIPIMQSAHPAPLFVINLLSISSPALFWMLSRELFQPQTNTQMPILVVILVGTYLTLRMTGISVFDDQLLRQQPAMLAVFIYFPQLIMIGLVSHACLTALQQIHEKDHEDTHSLPKSHIIFILTLGAIIFMVVSTSALGMVSDLTKALYYFAIFLAAFAFNTQLLRLEPVLAQLFIHGSSVKSPTSLNPKDQQQYQRIMDTMRKERLYARPGLTLRHVADALPMREYRLREFINKTLGYRNFNQFVNAFRLELACEKLSLPPNDKVLISAIAWDLGYSSPSTFNKVFKKRFGVTPSEFRKQIVADGCNDQVPV</sequence>
<keyword evidence="4" id="KW-0472">Membrane</keyword>
<feature type="transmembrane region" description="Helical" evidence="4">
    <location>
        <begin position="6"/>
        <end position="30"/>
    </location>
</feature>
<dbReference type="GO" id="GO:0043565">
    <property type="term" value="F:sequence-specific DNA binding"/>
    <property type="evidence" value="ECO:0007669"/>
    <property type="project" value="InterPro"/>
</dbReference>
<feature type="transmembrane region" description="Helical" evidence="4">
    <location>
        <begin position="203"/>
        <end position="221"/>
    </location>
</feature>
<feature type="transmembrane region" description="Helical" evidence="4">
    <location>
        <begin position="176"/>
        <end position="197"/>
    </location>
</feature>
<reference evidence="6" key="2">
    <citation type="submission" date="2020-09" db="EMBL/GenBank/DDBJ databases">
        <authorList>
            <person name="Sun Q."/>
            <person name="Zhou Y."/>
        </authorList>
    </citation>
    <scope>NUCLEOTIDE SEQUENCE</scope>
    <source>
        <strain evidence="6">CGMCC 1.15425</strain>
    </source>
</reference>
<dbReference type="SUPFAM" id="SSF46689">
    <property type="entry name" value="Homeodomain-like"/>
    <property type="match status" value="1"/>
</dbReference>
<feature type="transmembrane region" description="Helical" evidence="4">
    <location>
        <begin position="42"/>
        <end position="61"/>
    </location>
</feature>
<protein>
    <submittedName>
        <fullName evidence="6">Transcriptional regulator</fullName>
    </submittedName>
</protein>
<name>A0A917LSR7_9GAMM</name>
<dbReference type="GO" id="GO:0003700">
    <property type="term" value="F:DNA-binding transcription factor activity"/>
    <property type="evidence" value="ECO:0007669"/>
    <property type="project" value="InterPro"/>
</dbReference>
<keyword evidence="7" id="KW-1185">Reference proteome</keyword>
<dbReference type="InterPro" id="IPR020449">
    <property type="entry name" value="Tscrpt_reg_AraC-type_HTH"/>
</dbReference>
<keyword evidence="2" id="KW-0238">DNA-binding</keyword>
<dbReference type="PANTHER" id="PTHR43280:SF29">
    <property type="entry name" value="ARAC-FAMILY TRANSCRIPTIONAL REGULATOR"/>
    <property type="match status" value="1"/>
</dbReference>
<dbReference type="OrthoDB" id="345413at2"/>
<dbReference type="SMART" id="SM00342">
    <property type="entry name" value="HTH_ARAC"/>
    <property type="match status" value="1"/>
</dbReference>
<dbReference type="InterPro" id="IPR018062">
    <property type="entry name" value="HTH_AraC-typ_CS"/>
</dbReference>
<comment type="caution">
    <text evidence="6">The sequence shown here is derived from an EMBL/GenBank/DDBJ whole genome shotgun (WGS) entry which is preliminary data.</text>
</comment>
<dbReference type="EMBL" id="BMIY01000004">
    <property type="protein sequence ID" value="GGG55211.1"/>
    <property type="molecule type" value="Genomic_DNA"/>
</dbReference>
<evidence type="ECO:0000256" key="4">
    <source>
        <dbReference type="SAM" id="Phobius"/>
    </source>
</evidence>
<reference evidence="6" key="1">
    <citation type="journal article" date="2014" name="Int. J. Syst. Evol. Microbiol.">
        <title>Complete genome sequence of Corynebacterium casei LMG S-19264T (=DSM 44701T), isolated from a smear-ripened cheese.</title>
        <authorList>
            <consortium name="US DOE Joint Genome Institute (JGI-PGF)"/>
            <person name="Walter F."/>
            <person name="Albersmeier A."/>
            <person name="Kalinowski J."/>
            <person name="Ruckert C."/>
        </authorList>
    </citation>
    <scope>NUCLEOTIDE SEQUENCE</scope>
    <source>
        <strain evidence="6">CGMCC 1.15425</strain>
    </source>
</reference>
<dbReference type="PROSITE" id="PS00041">
    <property type="entry name" value="HTH_ARAC_FAMILY_1"/>
    <property type="match status" value="1"/>
</dbReference>
<keyword evidence="4" id="KW-1133">Transmembrane helix</keyword>
<dbReference type="GO" id="GO:0009893">
    <property type="term" value="P:positive regulation of metabolic process"/>
    <property type="evidence" value="ECO:0007669"/>
    <property type="project" value="UniProtKB-ARBA"/>
</dbReference>
<dbReference type="InterPro" id="IPR009057">
    <property type="entry name" value="Homeodomain-like_sf"/>
</dbReference>
<evidence type="ECO:0000256" key="2">
    <source>
        <dbReference type="ARBA" id="ARBA00023125"/>
    </source>
</evidence>
<dbReference type="PROSITE" id="PS01124">
    <property type="entry name" value="HTH_ARAC_FAMILY_2"/>
    <property type="match status" value="1"/>
</dbReference>
<feature type="transmembrane region" description="Helical" evidence="4">
    <location>
        <begin position="99"/>
        <end position="121"/>
    </location>
</feature>
<dbReference type="PRINTS" id="PR00032">
    <property type="entry name" value="HTHARAC"/>
</dbReference>
<evidence type="ECO:0000313" key="6">
    <source>
        <dbReference type="EMBL" id="GGG55211.1"/>
    </source>
</evidence>
<dbReference type="InterPro" id="IPR018060">
    <property type="entry name" value="HTH_AraC"/>
</dbReference>
<keyword evidence="3" id="KW-0804">Transcription</keyword>
<dbReference type="AlphaFoldDB" id="A0A917LSR7"/>
<accession>A0A917LSR7</accession>
<gene>
    <name evidence="6" type="ORF">GCM10011403_10360</name>
</gene>
<dbReference type="PANTHER" id="PTHR43280">
    <property type="entry name" value="ARAC-FAMILY TRANSCRIPTIONAL REGULATOR"/>
    <property type="match status" value="1"/>
</dbReference>